<reference evidence="2" key="2">
    <citation type="journal article" date="2024" name="Int. J. Antimicrob. Agents">
        <title>Identification of a novel Providencia species showing multi-drug-resistant in three patients with hospital-acquired infection.</title>
        <authorList>
            <person name="Yang W."/>
            <person name="Chen J."/>
            <person name="Yang F."/>
            <person name="Ji P."/>
            <person name="Shen S."/>
            <person name="Yin D."/>
            <person name="Hu F."/>
        </authorList>
    </citation>
    <scope>NUCLEOTIDE SEQUENCE</scope>
    <source>
        <strain evidence="2">CRE-138-0111</strain>
    </source>
</reference>
<dbReference type="Proteomes" id="UP001176478">
    <property type="component" value="Unassembled WGS sequence"/>
</dbReference>
<feature type="compositionally biased region" description="Polar residues" evidence="1">
    <location>
        <begin position="1"/>
        <end position="11"/>
    </location>
</feature>
<evidence type="ECO:0000256" key="1">
    <source>
        <dbReference type="SAM" id="MobiDB-lite"/>
    </source>
</evidence>
<sequence length="49" mass="5605">MGTQPQAGDRQSLNHHPDSHYPFPGTPPILTHLKKRGRDAIHREIVRKL</sequence>
<organism evidence="2 3">
    <name type="scientific">Providencia huashanensis</name>
    <dbReference type="NCBI Taxonomy" id="3037798"/>
    <lineage>
        <taxon>Bacteria</taxon>
        <taxon>Pseudomonadati</taxon>
        <taxon>Pseudomonadota</taxon>
        <taxon>Gammaproteobacteria</taxon>
        <taxon>Enterobacterales</taxon>
        <taxon>Morganellaceae</taxon>
        <taxon>Providencia</taxon>
    </lineage>
</organism>
<name>A0ABT9AW15_9GAMM</name>
<gene>
    <name evidence="2" type="ORF">Q5E86_21120</name>
</gene>
<reference evidence="2" key="1">
    <citation type="submission" date="2023-07" db="EMBL/GenBank/DDBJ databases">
        <authorList>
            <person name="Yang W."/>
            <person name="Chen J."/>
            <person name="Ji P."/>
            <person name="Hu F."/>
        </authorList>
    </citation>
    <scope>NUCLEOTIDE SEQUENCE</scope>
    <source>
        <strain evidence="2">CRE-138-0111</strain>
    </source>
</reference>
<evidence type="ECO:0000313" key="2">
    <source>
        <dbReference type="EMBL" id="MDO7858794.1"/>
    </source>
</evidence>
<protein>
    <submittedName>
        <fullName evidence="2">Uncharacterized protein</fullName>
    </submittedName>
</protein>
<proteinExistence type="predicted"/>
<feature type="region of interest" description="Disordered" evidence="1">
    <location>
        <begin position="1"/>
        <end position="36"/>
    </location>
</feature>
<keyword evidence="3" id="KW-1185">Reference proteome</keyword>
<dbReference type="EMBL" id="JAUQTG010000019">
    <property type="protein sequence ID" value="MDO7858794.1"/>
    <property type="molecule type" value="Genomic_DNA"/>
</dbReference>
<comment type="caution">
    <text evidence="2">The sequence shown here is derived from an EMBL/GenBank/DDBJ whole genome shotgun (WGS) entry which is preliminary data.</text>
</comment>
<accession>A0ABT9AW15</accession>
<evidence type="ECO:0000313" key="3">
    <source>
        <dbReference type="Proteomes" id="UP001176478"/>
    </source>
</evidence>